<proteinExistence type="predicted"/>
<organism evidence="1 2">
    <name type="scientific">Bacillus cereus</name>
    <dbReference type="NCBI Taxonomy" id="1396"/>
    <lineage>
        <taxon>Bacteria</taxon>
        <taxon>Bacillati</taxon>
        <taxon>Bacillota</taxon>
        <taxon>Bacilli</taxon>
        <taxon>Bacillales</taxon>
        <taxon>Bacillaceae</taxon>
        <taxon>Bacillus</taxon>
        <taxon>Bacillus cereus group</taxon>
    </lineage>
</organism>
<dbReference type="EMBL" id="NTZF01000004">
    <property type="protein sequence ID" value="PES97931.1"/>
    <property type="molecule type" value="Genomic_DNA"/>
</dbReference>
<dbReference type="InterPro" id="IPR003719">
    <property type="entry name" value="Phenazine_PhzF-like"/>
</dbReference>
<dbReference type="Proteomes" id="UP000220900">
    <property type="component" value="Unassembled WGS sequence"/>
</dbReference>
<sequence length="52" mass="5999">MLCKQTNDLNVRDFADYYGIPEDVTTGSSNGCLAAYLLKYRNFWNRKDKSVC</sequence>
<name>A0A2B2GA03_BACCE</name>
<dbReference type="GO" id="GO:0003824">
    <property type="term" value="F:catalytic activity"/>
    <property type="evidence" value="ECO:0007669"/>
    <property type="project" value="InterPro"/>
</dbReference>
<protein>
    <submittedName>
        <fullName evidence="1">PhzF family phenazine biosynthesis protein</fullName>
    </submittedName>
</protein>
<dbReference type="Gene3D" id="3.10.310.10">
    <property type="entry name" value="Diaminopimelate Epimerase, Chain A, domain 1"/>
    <property type="match status" value="1"/>
</dbReference>
<gene>
    <name evidence="1" type="ORF">CN491_03595</name>
</gene>
<accession>A0A2B2GA03</accession>
<evidence type="ECO:0000313" key="2">
    <source>
        <dbReference type="Proteomes" id="UP000220900"/>
    </source>
</evidence>
<dbReference type="AlphaFoldDB" id="A0A2B2GA03"/>
<dbReference type="SUPFAM" id="SSF54506">
    <property type="entry name" value="Diaminopimelate epimerase-like"/>
    <property type="match status" value="1"/>
</dbReference>
<comment type="caution">
    <text evidence="1">The sequence shown here is derived from an EMBL/GenBank/DDBJ whole genome shotgun (WGS) entry which is preliminary data.</text>
</comment>
<dbReference type="RefSeq" id="WP_071709612.1">
    <property type="nucleotide sequence ID" value="NZ_JAVIVZ010000001.1"/>
</dbReference>
<dbReference type="Pfam" id="PF02567">
    <property type="entry name" value="PhzC-PhzF"/>
    <property type="match status" value="1"/>
</dbReference>
<dbReference type="GeneID" id="300962480"/>
<reference evidence="1 2" key="1">
    <citation type="submission" date="2017-09" db="EMBL/GenBank/DDBJ databases">
        <title>Large-scale bioinformatics analysis of Bacillus genomes uncovers conserved roles of natural products in bacterial physiology.</title>
        <authorList>
            <consortium name="Agbiome Team Llc"/>
            <person name="Bleich R.M."/>
            <person name="Grubbs K.J."/>
            <person name="Santa Maria K.C."/>
            <person name="Allen S.E."/>
            <person name="Farag S."/>
            <person name="Shank E.A."/>
            <person name="Bowers A."/>
        </authorList>
    </citation>
    <scope>NUCLEOTIDE SEQUENCE [LARGE SCALE GENOMIC DNA]</scope>
    <source>
        <strain evidence="1 2">AFS002368</strain>
    </source>
</reference>
<evidence type="ECO:0000313" key="1">
    <source>
        <dbReference type="EMBL" id="PES97931.1"/>
    </source>
</evidence>